<dbReference type="SUPFAM" id="SSF111369">
    <property type="entry name" value="HlyD-like secretion proteins"/>
    <property type="match status" value="1"/>
</dbReference>
<dbReference type="Gene3D" id="2.40.420.20">
    <property type="match status" value="1"/>
</dbReference>
<evidence type="ECO:0000313" key="3">
    <source>
        <dbReference type="Proteomes" id="UP001156641"/>
    </source>
</evidence>
<dbReference type="EMBL" id="BSOS01000090">
    <property type="protein sequence ID" value="GLR68605.1"/>
    <property type="molecule type" value="Genomic_DNA"/>
</dbReference>
<gene>
    <name evidence="2" type="ORF">GCM10010909_32860</name>
</gene>
<reference evidence="3" key="1">
    <citation type="journal article" date="2019" name="Int. J. Syst. Evol. Microbiol.">
        <title>The Global Catalogue of Microorganisms (GCM) 10K type strain sequencing project: providing services to taxonomists for standard genome sequencing and annotation.</title>
        <authorList>
            <consortium name="The Broad Institute Genomics Platform"/>
            <consortium name="The Broad Institute Genome Sequencing Center for Infectious Disease"/>
            <person name="Wu L."/>
            <person name="Ma J."/>
        </authorList>
    </citation>
    <scope>NUCLEOTIDE SEQUENCE [LARGE SCALE GENOMIC DNA]</scope>
    <source>
        <strain evidence="3">NBRC 112502</strain>
    </source>
</reference>
<evidence type="ECO:0000313" key="2">
    <source>
        <dbReference type="EMBL" id="GLR68605.1"/>
    </source>
</evidence>
<proteinExistence type="inferred from homology"/>
<dbReference type="RefSeq" id="WP_284259448.1">
    <property type="nucleotide sequence ID" value="NZ_BSOS01000090.1"/>
</dbReference>
<sequence>MKKSLLWLSLALLAVGGGVVYEMSGGSGSDTTPTPSVLVNVIRLVPGALPAVVSGDGSVMAGPGASVTLSALASGVVNTLDVVPGQAVSAGQLLLSVGPDAQSIADYAKAKSALAAAQANQEHVSALLAGHLATTTDLALANQGVQDAGSTLAALNATGSGRVRRILAPVGGIVAAVQVAPGTVLTPGVALLQIAKADGLVAGVGIAPAQATDIAVGDQVSMQLLETGATVTGSVVQVGRMMDAQTGLVDVTVSFAGGTTPQLGDPVQAAITTGMLNGYVVPRDCVQSDEQGTYVFQVDSKNVAHRETVNVLGNLGDKTIIAPSISPEMPLVTTGAYQLDDGVPVRLANNGAGN</sequence>
<protein>
    <submittedName>
        <fullName evidence="2">RND transporter</fullName>
    </submittedName>
</protein>
<dbReference type="InterPro" id="IPR006143">
    <property type="entry name" value="RND_pump_MFP"/>
</dbReference>
<accession>A0ABQ6A812</accession>
<dbReference type="Gene3D" id="1.10.287.470">
    <property type="entry name" value="Helix hairpin bin"/>
    <property type="match status" value="1"/>
</dbReference>
<dbReference type="PANTHER" id="PTHR30469">
    <property type="entry name" value="MULTIDRUG RESISTANCE PROTEIN MDTA"/>
    <property type="match status" value="1"/>
</dbReference>
<organism evidence="2 3">
    <name type="scientific">Acidocella aquatica</name>
    <dbReference type="NCBI Taxonomy" id="1922313"/>
    <lineage>
        <taxon>Bacteria</taxon>
        <taxon>Pseudomonadati</taxon>
        <taxon>Pseudomonadota</taxon>
        <taxon>Alphaproteobacteria</taxon>
        <taxon>Acetobacterales</taxon>
        <taxon>Acidocellaceae</taxon>
        <taxon>Acidocella</taxon>
    </lineage>
</organism>
<comment type="caution">
    <text evidence="2">The sequence shown here is derived from an EMBL/GenBank/DDBJ whole genome shotgun (WGS) entry which is preliminary data.</text>
</comment>
<keyword evidence="3" id="KW-1185">Reference proteome</keyword>
<evidence type="ECO:0000256" key="1">
    <source>
        <dbReference type="ARBA" id="ARBA00009477"/>
    </source>
</evidence>
<comment type="similarity">
    <text evidence="1">Belongs to the membrane fusion protein (MFP) (TC 8.A.1) family.</text>
</comment>
<dbReference type="Proteomes" id="UP001156641">
    <property type="component" value="Unassembled WGS sequence"/>
</dbReference>
<dbReference type="Gene3D" id="2.40.50.100">
    <property type="match status" value="1"/>
</dbReference>
<name>A0ABQ6A812_9PROT</name>
<dbReference type="NCBIfam" id="TIGR01730">
    <property type="entry name" value="RND_mfp"/>
    <property type="match status" value="1"/>
</dbReference>
<dbReference type="PANTHER" id="PTHR30469:SF15">
    <property type="entry name" value="HLYD FAMILY OF SECRETION PROTEINS"/>
    <property type="match status" value="1"/>
</dbReference>
<dbReference type="Gene3D" id="2.40.30.170">
    <property type="match status" value="1"/>
</dbReference>